<dbReference type="Gene3D" id="3.30.70.260">
    <property type="match status" value="1"/>
</dbReference>
<keyword evidence="3" id="KW-1185">Reference proteome</keyword>
<dbReference type="SUPFAM" id="SSF55021">
    <property type="entry name" value="ACT-like"/>
    <property type="match status" value="1"/>
</dbReference>
<dbReference type="PROSITE" id="PS51671">
    <property type="entry name" value="ACT"/>
    <property type="match status" value="1"/>
</dbReference>
<sequence length="188" mass="21093">MLNLDTILALIRHFFVSNVTNVNILVCEDQVDAPEQLLNYLQQVYADVQANGRITVSHKDGEAIALQMTSDEGVHQFQISRQDEKFYLSKIDAFAMKVTGESPALFIYHQDKVGVIAAVTAKLSERDINIARLDVHRRGKGQDALLVMELDVPIDPAGRQELTHLQNVTHVDYYLPPRDLQQLPGSIS</sequence>
<dbReference type="InterPro" id="IPR045865">
    <property type="entry name" value="ACT-like_dom_sf"/>
</dbReference>
<proteinExistence type="predicted"/>
<dbReference type="InterPro" id="IPR002912">
    <property type="entry name" value="ACT_dom"/>
</dbReference>
<feature type="domain" description="ACT" evidence="1">
    <location>
        <begin position="104"/>
        <end position="182"/>
    </location>
</feature>
<accession>A0ABY4CNU7</accession>
<protein>
    <submittedName>
        <fullName evidence="2">ACT domain-containing protein</fullName>
    </submittedName>
</protein>
<dbReference type="EMBL" id="CP089291">
    <property type="protein sequence ID" value="UOF92173.1"/>
    <property type="molecule type" value="Genomic_DNA"/>
</dbReference>
<reference evidence="2" key="1">
    <citation type="submission" date="2021-12" db="EMBL/GenBank/DDBJ databases">
        <title>Alicyclobacillaceae gen. nov., sp. nov., isolated from chalcocite enrichment system.</title>
        <authorList>
            <person name="Jiang Z."/>
        </authorList>
    </citation>
    <scope>NUCLEOTIDE SEQUENCE</scope>
    <source>
        <strain evidence="2">MYW30-H2</strain>
    </source>
</reference>
<evidence type="ECO:0000313" key="2">
    <source>
        <dbReference type="EMBL" id="UOF92173.1"/>
    </source>
</evidence>
<dbReference type="Proteomes" id="UP000830167">
    <property type="component" value="Chromosome"/>
</dbReference>
<organism evidence="2 3">
    <name type="scientific">Fodinisporobacter ferrooxydans</name>
    <dbReference type="NCBI Taxonomy" id="2901836"/>
    <lineage>
        <taxon>Bacteria</taxon>
        <taxon>Bacillati</taxon>
        <taxon>Bacillota</taxon>
        <taxon>Bacilli</taxon>
        <taxon>Bacillales</taxon>
        <taxon>Alicyclobacillaceae</taxon>
        <taxon>Fodinisporobacter</taxon>
    </lineage>
</organism>
<dbReference type="CDD" id="cd04903">
    <property type="entry name" value="ACT_LSD"/>
    <property type="match status" value="1"/>
</dbReference>
<gene>
    <name evidence="2" type="ORF">LSG31_08240</name>
</gene>
<evidence type="ECO:0000313" key="3">
    <source>
        <dbReference type="Proteomes" id="UP000830167"/>
    </source>
</evidence>
<evidence type="ECO:0000259" key="1">
    <source>
        <dbReference type="PROSITE" id="PS51671"/>
    </source>
</evidence>
<name>A0ABY4CNU7_9BACL</name>
<dbReference type="RefSeq" id="WP_347438859.1">
    <property type="nucleotide sequence ID" value="NZ_CP089291.1"/>
</dbReference>
<dbReference type="Pfam" id="PF01842">
    <property type="entry name" value="ACT"/>
    <property type="match status" value="1"/>
</dbReference>